<keyword evidence="1" id="KW-0812">Transmembrane</keyword>
<accession>A0ABT7JI04</accession>
<keyword evidence="1" id="KW-0472">Membrane</keyword>
<evidence type="ECO:0000313" key="2">
    <source>
        <dbReference type="EMBL" id="MDL2344699.1"/>
    </source>
</evidence>
<protein>
    <submittedName>
        <fullName evidence="2">Uncharacterized protein</fullName>
    </submittedName>
</protein>
<gene>
    <name evidence="2" type="ORF">QOL99_11125</name>
</gene>
<keyword evidence="1" id="KW-1133">Transmembrane helix</keyword>
<sequence length="59" mass="6138">MLWRMLIFAGLFWLGAGFAHAPRPGPGRTGRLLLGLMGGTVLLVLTHGLSAGLPVTPGD</sequence>
<dbReference type="Proteomes" id="UP001302059">
    <property type="component" value="Unassembled WGS sequence"/>
</dbReference>
<keyword evidence="3" id="KW-1185">Reference proteome</keyword>
<comment type="caution">
    <text evidence="2">The sequence shown here is derived from an EMBL/GenBank/DDBJ whole genome shotgun (WGS) entry which is preliminary data.</text>
</comment>
<name>A0ABT7JI04_9DEIO</name>
<proteinExistence type="predicted"/>
<evidence type="ECO:0000313" key="3">
    <source>
        <dbReference type="Proteomes" id="UP001302059"/>
    </source>
</evidence>
<reference evidence="2 3" key="1">
    <citation type="submission" date="2023-05" db="EMBL/GenBank/DDBJ databases">
        <authorList>
            <person name="Gao F."/>
        </authorList>
    </citation>
    <scope>NUCLEOTIDE SEQUENCE [LARGE SCALE GENOMIC DNA]</scope>
    <source>
        <strain evidence="2 3">MIMF12</strain>
    </source>
</reference>
<dbReference type="EMBL" id="JASNGB010000103">
    <property type="protein sequence ID" value="MDL2344699.1"/>
    <property type="molecule type" value="Genomic_DNA"/>
</dbReference>
<dbReference type="RefSeq" id="WP_285523859.1">
    <property type="nucleotide sequence ID" value="NZ_JASNGB010000103.1"/>
</dbReference>
<organism evidence="2 3">
    <name type="scientific">Deinococcus rhizophilus</name>
    <dbReference type="NCBI Taxonomy" id="3049544"/>
    <lineage>
        <taxon>Bacteria</taxon>
        <taxon>Thermotogati</taxon>
        <taxon>Deinococcota</taxon>
        <taxon>Deinococci</taxon>
        <taxon>Deinococcales</taxon>
        <taxon>Deinococcaceae</taxon>
        <taxon>Deinococcus</taxon>
    </lineage>
</organism>
<feature type="transmembrane region" description="Helical" evidence="1">
    <location>
        <begin position="35"/>
        <end position="55"/>
    </location>
</feature>
<evidence type="ECO:0000256" key="1">
    <source>
        <dbReference type="SAM" id="Phobius"/>
    </source>
</evidence>